<dbReference type="EMBL" id="KE721051">
    <property type="protein sequence ID" value="ERF72703.1"/>
    <property type="molecule type" value="Genomic_DNA"/>
</dbReference>
<feature type="region of interest" description="Disordered" evidence="1">
    <location>
        <begin position="41"/>
        <end position="97"/>
    </location>
</feature>
<keyword evidence="3" id="KW-1185">Reference proteome</keyword>
<dbReference type="AlphaFoldDB" id="U1GKI5"/>
<dbReference type="RefSeq" id="XP_007801591.1">
    <property type="nucleotide sequence ID" value="XM_007803400.1"/>
</dbReference>
<evidence type="ECO:0000313" key="3">
    <source>
        <dbReference type="Proteomes" id="UP000019373"/>
    </source>
</evidence>
<proteinExistence type="predicted"/>
<name>U1GKI5_ENDPU</name>
<dbReference type="GeneID" id="19239710"/>
<gene>
    <name evidence="2" type="ORF">EPUS_04756</name>
</gene>
<protein>
    <submittedName>
        <fullName evidence="2">Uncharacterized protein</fullName>
    </submittedName>
</protein>
<sequence>MSTERKLSLEKADHWEDWEQELLRKAAYHKILGIVKGLEEPLAEPPYPTPPSDIDAGPKPMPRMVPRTGTVTRSQSSASTVTPGPDDLVLQPPSEEEKRAYEQICGDISLERHGPKLLSPNKALALQPGWRYYYIV</sequence>
<evidence type="ECO:0000256" key="1">
    <source>
        <dbReference type="SAM" id="MobiDB-lite"/>
    </source>
</evidence>
<accession>U1GKI5</accession>
<feature type="compositionally biased region" description="Polar residues" evidence="1">
    <location>
        <begin position="69"/>
        <end position="82"/>
    </location>
</feature>
<organism evidence="2 3">
    <name type="scientific">Endocarpon pusillum (strain Z07020 / HMAS-L-300199)</name>
    <name type="common">Lichen-forming fungus</name>
    <dbReference type="NCBI Taxonomy" id="1263415"/>
    <lineage>
        <taxon>Eukaryota</taxon>
        <taxon>Fungi</taxon>
        <taxon>Dikarya</taxon>
        <taxon>Ascomycota</taxon>
        <taxon>Pezizomycotina</taxon>
        <taxon>Eurotiomycetes</taxon>
        <taxon>Chaetothyriomycetidae</taxon>
        <taxon>Verrucariales</taxon>
        <taxon>Verrucariaceae</taxon>
        <taxon>Endocarpon</taxon>
    </lineage>
</organism>
<reference evidence="3" key="1">
    <citation type="journal article" date="2014" name="BMC Genomics">
        <title>Genome characteristics reveal the impact of lichenization on lichen-forming fungus Endocarpon pusillum Hedwig (Verrucariales, Ascomycota).</title>
        <authorList>
            <person name="Wang Y.-Y."/>
            <person name="Liu B."/>
            <person name="Zhang X.-Y."/>
            <person name="Zhou Q.-M."/>
            <person name="Zhang T."/>
            <person name="Li H."/>
            <person name="Yu Y.-F."/>
            <person name="Zhang X.-L."/>
            <person name="Hao X.-Y."/>
            <person name="Wang M."/>
            <person name="Wang L."/>
            <person name="Wei J.-C."/>
        </authorList>
    </citation>
    <scope>NUCLEOTIDE SEQUENCE [LARGE SCALE GENOMIC DNA]</scope>
    <source>
        <strain evidence="3">Z07020 / HMAS-L-300199</strain>
    </source>
</reference>
<evidence type="ECO:0000313" key="2">
    <source>
        <dbReference type="EMBL" id="ERF72703.1"/>
    </source>
</evidence>
<dbReference type="Proteomes" id="UP000019373">
    <property type="component" value="Unassembled WGS sequence"/>
</dbReference>
<dbReference type="HOGENOM" id="CLU_1875416_0_0_1"/>